<name>A0A131YFJ5_RHIAP</name>
<dbReference type="GO" id="GO:0004867">
    <property type="term" value="F:serine-type endopeptidase inhibitor activity"/>
    <property type="evidence" value="ECO:0007669"/>
    <property type="project" value="UniProtKB-KW"/>
</dbReference>
<evidence type="ECO:0000256" key="2">
    <source>
        <dbReference type="ARBA" id="ARBA00022525"/>
    </source>
</evidence>
<keyword evidence="6" id="KW-1199">Hemostasis impairing toxin</keyword>
<keyword evidence="4" id="KW-0722">Serine protease inhibitor</keyword>
<dbReference type="PROSITE" id="PS50279">
    <property type="entry name" value="BPTI_KUNITZ_2"/>
    <property type="match status" value="1"/>
</dbReference>
<keyword evidence="9" id="KW-0732">Signal</keyword>
<evidence type="ECO:0000256" key="7">
    <source>
        <dbReference type="ARBA" id="ARBA00034146"/>
    </source>
</evidence>
<keyword evidence="6" id="KW-0800">Toxin</keyword>
<keyword evidence="7" id="KW-1203">Blood coagulation cascade inhibiting toxin</keyword>
<evidence type="ECO:0000313" key="11">
    <source>
        <dbReference type="EMBL" id="JAP78029.1"/>
    </source>
</evidence>
<accession>A0A131YFJ5</accession>
<dbReference type="InterPro" id="IPR050098">
    <property type="entry name" value="TFPI/VKTCI-like"/>
</dbReference>
<dbReference type="AlphaFoldDB" id="A0A131YFJ5"/>
<evidence type="ECO:0000259" key="10">
    <source>
        <dbReference type="PROSITE" id="PS50279"/>
    </source>
</evidence>
<dbReference type="InterPro" id="IPR002223">
    <property type="entry name" value="Kunitz_BPTI"/>
</dbReference>
<evidence type="ECO:0000256" key="8">
    <source>
        <dbReference type="SAM" id="MobiDB-lite"/>
    </source>
</evidence>
<dbReference type="SUPFAM" id="SSF57362">
    <property type="entry name" value="BPTI-like"/>
    <property type="match status" value="1"/>
</dbReference>
<dbReference type="Pfam" id="PF00014">
    <property type="entry name" value="Kunitz_BPTI"/>
    <property type="match status" value="1"/>
</dbReference>
<feature type="chain" id="PRO_5007285042" evidence="9">
    <location>
        <begin position="26"/>
        <end position="243"/>
    </location>
</feature>
<evidence type="ECO:0000256" key="5">
    <source>
        <dbReference type="ARBA" id="ARBA00023157"/>
    </source>
</evidence>
<protein>
    <submittedName>
        <fullName evidence="11">Pancreatic trypsin inhibitor</fullName>
    </submittedName>
</protein>
<dbReference type="InterPro" id="IPR036880">
    <property type="entry name" value="Kunitz_BPTI_sf"/>
</dbReference>
<reference evidence="11" key="1">
    <citation type="journal article" date="2016" name="Ticks Tick Borne Dis.">
        <title>De novo assembly and annotation of the salivary gland transcriptome of Rhipicephalus appendiculatus male and female ticks during blood feeding.</title>
        <authorList>
            <person name="de Castro M.H."/>
            <person name="de Klerk D."/>
            <person name="Pienaar R."/>
            <person name="Latif A.A."/>
            <person name="Rees D.J."/>
            <person name="Mans B.J."/>
        </authorList>
    </citation>
    <scope>NUCLEOTIDE SEQUENCE</scope>
    <source>
        <tissue evidence="11">Salivary glands</tissue>
    </source>
</reference>
<dbReference type="SMART" id="SM00131">
    <property type="entry name" value="KU"/>
    <property type="match status" value="1"/>
</dbReference>
<keyword evidence="3" id="KW-0646">Protease inhibitor</keyword>
<dbReference type="Gene3D" id="4.10.410.10">
    <property type="entry name" value="Pancreatic trypsin inhibitor Kunitz domain"/>
    <property type="match status" value="1"/>
</dbReference>
<evidence type="ECO:0000256" key="6">
    <source>
        <dbReference type="ARBA" id="ARBA00023240"/>
    </source>
</evidence>
<dbReference type="PANTHER" id="PTHR10083">
    <property type="entry name" value="KUNITZ-TYPE PROTEASE INHIBITOR-RELATED"/>
    <property type="match status" value="1"/>
</dbReference>
<sequence length="243" mass="26698">MRILVLPFFACYNVVYFAPVTVGAASNCFRMPSEGDDCDTQTDRWYYNKDEVACVNFMYGDCPQGGNDFASVEECEKSCKGAGKGPPQRPLPPERPPHKGGNEPSKGKWPPGGGGRPHKPWKPWGKPPRPPKKRPQGPGEENETVPKRPGGGGWPRPGPRPRPRPPKPPSKRPGGGGSCAARLRRKKGGCSAYEGMWFNNGAFMSCSRVKEGYCPTVGSFFATCEECMGKCRPRQLKQCQYMT</sequence>
<comment type="subcellular location">
    <subcellularLocation>
        <location evidence="1">Secreted</location>
    </subcellularLocation>
</comment>
<dbReference type="PANTHER" id="PTHR10083:SF376">
    <property type="entry name" value="SERINE PEPTIDASE INHIBITOR, KUNITZ TYPE, 3"/>
    <property type="match status" value="1"/>
</dbReference>
<keyword evidence="2" id="KW-0964">Secreted</keyword>
<dbReference type="CDD" id="cd00109">
    <property type="entry name" value="Kunitz-type"/>
    <property type="match status" value="1"/>
</dbReference>
<feature type="signal peptide" evidence="9">
    <location>
        <begin position="1"/>
        <end position="25"/>
    </location>
</feature>
<evidence type="ECO:0000256" key="1">
    <source>
        <dbReference type="ARBA" id="ARBA00004613"/>
    </source>
</evidence>
<evidence type="ECO:0000256" key="3">
    <source>
        <dbReference type="ARBA" id="ARBA00022690"/>
    </source>
</evidence>
<feature type="region of interest" description="Disordered" evidence="8">
    <location>
        <begin position="78"/>
        <end position="182"/>
    </location>
</feature>
<organism evidence="11">
    <name type="scientific">Rhipicephalus appendiculatus</name>
    <name type="common">Brown ear tick</name>
    <dbReference type="NCBI Taxonomy" id="34631"/>
    <lineage>
        <taxon>Eukaryota</taxon>
        <taxon>Metazoa</taxon>
        <taxon>Ecdysozoa</taxon>
        <taxon>Arthropoda</taxon>
        <taxon>Chelicerata</taxon>
        <taxon>Arachnida</taxon>
        <taxon>Acari</taxon>
        <taxon>Parasitiformes</taxon>
        <taxon>Ixodida</taxon>
        <taxon>Ixodoidea</taxon>
        <taxon>Ixodidae</taxon>
        <taxon>Rhipicephalinae</taxon>
        <taxon>Rhipicephalus</taxon>
        <taxon>Rhipicephalus</taxon>
    </lineage>
</organism>
<dbReference type="EMBL" id="GEDV01010528">
    <property type="protein sequence ID" value="JAP78029.1"/>
    <property type="molecule type" value="Transcribed_RNA"/>
</dbReference>
<evidence type="ECO:0000256" key="9">
    <source>
        <dbReference type="SAM" id="SignalP"/>
    </source>
</evidence>
<dbReference type="GO" id="GO:0005615">
    <property type="term" value="C:extracellular space"/>
    <property type="evidence" value="ECO:0007669"/>
    <property type="project" value="TreeGrafter"/>
</dbReference>
<evidence type="ECO:0000256" key="4">
    <source>
        <dbReference type="ARBA" id="ARBA00022900"/>
    </source>
</evidence>
<feature type="domain" description="BPTI/Kunitz inhibitor" evidence="10">
    <location>
        <begin position="28"/>
        <end position="79"/>
    </location>
</feature>
<keyword evidence="5" id="KW-1015">Disulfide bond</keyword>
<proteinExistence type="predicted"/>